<dbReference type="Proteomes" id="UP000249375">
    <property type="component" value="Chromosome"/>
</dbReference>
<feature type="compositionally biased region" description="Basic and acidic residues" evidence="1">
    <location>
        <begin position="80"/>
        <end position="89"/>
    </location>
</feature>
<dbReference type="AlphaFoldDB" id="A0A5P8E6Z5"/>
<reference evidence="3 4" key="1">
    <citation type="submission" date="2018-11" db="EMBL/GenBank/DDBJ databases">
        <authorList>
            <person name="Na S.W."/>
            <person name="Baik M."/>
        </authorList>
    </citation>
    <scope>NUCLEOTIDE SEQUENCE [LARGE SCALE GENOMIC DNA]</scope>
    <source>
        <strain evidence="3 4">E39</strain>
    </source>
</reference>
<feature type="signal peptide" evidence="2">
    <location>
        <begin position="1"/>
        <end position="19"/>
    </location>
</feature>
<name>A0A5P8E6Z5_9BACT</name>
<feature type="chain" id="PRO_5024355615" evidence="2">
    <location>
        <begin position="20"/>
        <end position="101"/>
    </location>
</feature>
<evidence type="ECO:0000256" key="2">
    <source>
        <dbReference type="SAM" id="SignalP"/>
    </source>
</evidence>
<proteinExistence type="predicted"/>
<accession>A0A5P8E6Z5</accession>
<sequence length="101" mass="11064">MKKYFILLAALAVTLSACKGKPTDMSKEGIEEDSLLYSEDAEKRFLEETGEITTEPQNYDMEGEGEDTSTNQGYIDGDDFGSKEGHTLPDEVPAPTPAEKP</sequence>
<dbReference type="PROSITE" id="PS51257">
    <property type="entry name" value="PROKAR_LIPOPROTEIN"/>
    <property type="match status" value="1"/>
</dbReference>
<dbReference type="EMBL" id="CP033459">
    <property type="protein sequence ID" value="QFQ12714.1"/>
    <property type="molecule type" value="Genomic_DNA"/>
</dbReference>
<gene>
    <name evidence="3" type="ORF">C7Y71_006600</name>
</gene>
<evidence type="ECO:0000256" key="1">
    <source>
        <dbReference type="SAM" id="MobiDB-lite"/>
    </source>
</evidence>
<keyword evidence="2" id="KW-0732">Signal</keyword>
<keyword evidence="4" id="KW-1185">Reference proteome</keyword>
<dbReference type="KEGG" id="alq:C7Y71_006600"/>
<evidence type="ECO:0000313" key="3">
    <source>
        <dbReference type="EMBL" id="QFQ12714.1"/>
    </source>
</evidence>
<feature type="compositionally biased region" description="Pro residues" evidence="1">
    <location>
        <begin position="92"/>
        <end position="101"/>
    </location>
</feature>
<protein>
    <submittedName>
        <fullName evidence="3">Uncharacterized protein</fullName>
    </submittedName>
</protein>
<dbReference type="RefSeq" id="WP_111898974.1">
    <property type="nucleotide sequence ID" value="NZ_CP033459.1"/>
</dbReference>
<evidence type="ECO:0000313" key="4">
    <source>
        <dbReference type="Proteomes" id="UP000249375"/>
    </source>
</evidence>
<organism evidence="3 4">
    <name type="scientific">Pseudoprevotella muciniphila</name>
    <dbReference type="NCBI Taxonomy" id="2133944"/>
    <lineage>
        <taxon>Bacteria</taxon>
        <taxon>Pseudomonadati</taxon>
        <taxon>Bacteroidota</taxon>
        <taxon>Bacteroidia</taxon>
        <taxon>Bacteroidales</taxon>
        <taxon>Prevotellaceae</taxon>
        <taxon>Pseudoprevotella</taxon>
    </lineage>
</organism>
<feature type="region of interest" description="Disordered" evidence="1">
    <location>
        <begin position="20"/>
        <end position="101"/>
    </location>
</feature>